<dbReference type="Pfam" id="PF03232">
    <property type="entry name" value="COQ7"/>
    <property type="match status" value="1"/>
</dbReference>
<dbReference type="EC" id="1.14.99.60" evidence="8"/>
<evidence type="ECO:0000256" key="4">
    <source>
        <dbReference type="ARBA" id="ARBA00023002"/>
    </source>
</evidence>
<dbReference type="InterPro" id="IPR011566">
    <property type="entry name" value="Ubq_synth_Coq7"/>
</dbReference>
<evidence type="ECO:0000313" key="10">
    <source>
        <dbReference type="EMBL" id="POS85780.1"/>
    </source>
</evidence>
<dbReference type="PANTHER" id="PTHR11237:SF4">
    <property type="entry name" value="5-DEMETHOXYUBIQUINONE HYDROXYLASE, MITOCHONDRIAL"/>
    <property type="match status" value="1"/>
</dbReference>
<keyword evidence="9" id="KW-0175">Coiled coil</keyword>
<evidence type="ECO:0000256" key="1">
    <source>
        <dbReference type="ARBA" id="ARBA00004749"/>
    </source>
</evidence>
<name>A0A2S4PUT9_9PEZI</name>
<feature type="binding site" evidence="8">
    <location>
        <position position="106"/>
    </location>
    <ligand>
        <name>Fe cation</name>
        <dbReference type="ChEBI" id="CHEBI:24875"/>
        <label>1</label>
    </ligand>
</feature>
<keyword evidence="6 8" id="KW-0503">Monooxygenase</keyword>
<evidence type="ECO:0000256" key="6">
    <source>
        <dbReference type="ARBA" id="ARBA00023033"/>
    </source>
</evidence>
<sequence>MTKIISSSSLSGIFSKKGSIYNSGSSYNLQIFDFLLSSDGALKWKSSPLILRRLASSSPRVVASVETVNVVKDDESSYNRTRSNKPLNKEYRDFLSSALRVNQAGELAATIIYKAQTAPLVNSHPNLRPLIKHMYDQENGHFETFNKLIARHRVRPTIMYPVWKLAASALGWGTAIMGREAAMACTEAVETEIGTHYNSQVKELLNMASKLKEQGEELGQDLENLINNIKRIRDEELEHLDHAVENDAKNAVPHDLLTAVIRAGCRGAIWVSERI</sequence>
<comment type="cofactor">
    <cofactor evidence="8">
        <name>Fe cation</name>
        <dbReference type="ChEBI" id="CHEBI:24875"/>
    </cofactor>
    <text evidence="8">Binds 2 iron ions per subunit.</text>
</comment>
<dbReference type="SUPFAM" id="SSF47240">
    <property type="entry name" value="Ferritin-like"/>
    <property type="match status" value="1"/>
</dbReference>
<gene>
    <name evidence="8" type="primary">COQ7</name>
    <name evidence="10" type="ORF">EPUL_001895</name>
</gene>
<feature type="binding site" evidence="8">
    <location>
        <position position="236"/>
    </location>
    <ligand>
        <name>Fe cation</name>
        <dbReference type="ChEBI" id="CHEBI:24875"/>
        <label>2</label>
    </ligand>
</feature>
<dbReference type="UniPathway" id="UPA00232"/>
<organism evidence="10 11">
    <name type="scientific">Erysiphe pulchra</name>
    <dbReference type="NCBI Taxonomy" id="225359"/>
    <lineage>
        <taxon>Eukaryota</taxon>
        <taxon>Fungi</taxon>
        <taxon>Dikarya</taxon>
        <taxon>Ascomycota</taxon>
        <taxon>Pezizomycotina</taxon>
        <taxon>Leotiomycetes</taxon>
        <taxon>Erysiphales</taxon>
        <taxon>Erysiphaceae</taxon>
        <taxon>Erysiphe</taxon>
    </lineage>
</organism>
<dbReference type="GO" id="GO:0046872">
    <property type="term" value="F:metal ion binding"/>
    <property type="evidence" value="ECO:0007669"/>
    <property type="project" value="UniProtKB-KW"/>
</dbReference>
<accession>A0A2S4PUT9</accession>
<evidence type="ECO:0000256" key="2">
    <source>
        <dbReference type="ARBA" id="ARBA00022688"/>
    </source>
</evidence>
<evidence type="ECO:0000256" key="7">
    <source>
        <dbReference type="ARBA" id="ARBA00023136"/>
    </source>
</evidence>
<dbReference type="GO" id="GO:0016709">
    <property type="term" value="F:oxidoreductase activity, acting on paired donors, with incorporation or reduction of molecular oxygen, NAD(P)H as one donor, and incorporation of one atom of oxygen"/>
    <property type="evidence" value="ECO:0007669"/>
    <property type="project" value="UniProtKB-UniRule"/>
</dbReference>
<dbReference type="GO" id="GO:0031314">
    <property type="term" value="C:extrinsic component of mitochondrial inner membrane"/>
    <property type="evidence" value="ECO:0007669"/>
    <property type="project" value="UniProtKB-UniRule"/>
</dbReference>
<comment type="catalytic activity">
    <reaction evidence="8">
        <text>a 5-methoxy-2-methyl-3-(all-trans-polyprenyl)benzene-1,4-diol + AH2 + O2 = a 3-demethylubiquinol + A + H2O</text>
        <dbReference type="Rhea" id="RHEA:50908"/>
        <dbReference type="Rhea" id="RHEA-COMP:10859"/>
        <dbReference type="Rhea" id="RHEA-COMP:10914"/>
        <dbReference type="ChEBI" id="CHEBI:13193"/>
        <dbReference type="ChEBI" id="CHEBI:15377"/>
        <dbReference type="ChEBI" id="CHEBI:15379"/>
        <dbReference type="ChEBI" id="CHEBI:17499"/>
        <dbReference type="ChEBI" id="CHEBI:84167"/>
        <dbReference type="ChEBI" id="CHEBI:84422"/>
        <dbReference type="EC" id="1.14.99.60"/>
    </reaction>
</comment>
<dbReference type="STRING" id="225359.A0A2S4PUT9"/>
<reference evidence="10 11" key="1">
    <citation type="submission" date="2017-10" db="EMBL/GenBank/DDBJ databases">
        <title>Development of genomic resources for the powdery mildew, Erysiphe pulchra.</title>
        <authorList>
            <person name="Wadl P.A."/>
            <person name="Mack B.M."/>
            <person name="Moore G."/>
            <person name="Beltz S.B."/>
        </authorList>
    </citation>
    <scope>NUCLEOTIDE SEQUENCE [LARGE SCALE GENOMIC DNA]</scope>
    <source>
        <strain evidence="10">Cflorida</strain>
    </source>
</reference>
<evidence type="ECO:0000256" key="5">
    <source>
        <dbReference type="ARBA" id="ARBA00023004"/>
    </source>
</evidence>
<keyword evidence="5 8" id="KW-0408">Iron</keyword>
<dbReference type="CDD" id="cd01042">
    <property type="entry name" value="DMQH"/>
    <property type="match status" value="1"/>
</dbReference>
<comment type="function">
    <text evidence="8">Catalyzes the hydroxylation of 2-polyprenyl-3-methyl-6-methoxy-1,4-benzoquinol (DMQH2) during ubiquinone biosynthesis. Has also a structural role in the COQ enzyme complex, stabilizing other COQ polypeptides.</text>
</comment>
<keyword evidence="11" id="KW-1185">Reference proteome</keyword>
<dbReference type="OrthoDB" id="275371at2759"/>
<comment type="similarity">
    <text evidence="8">Belongs to the COQ7 family.</text>
</comment>
<keyword evidence="8" id="KW-0999">Mitochondrion inner membrane</keyword>
<dbReference type="AlphaFoldDB" id="A0A2S4PUT9"/>
<comment type="subunit">
    <text evidence="8">Component of a multi-subunit COQ enzyme complex, composed of at least COQ3, COQ4, COQ5, COQ6, COQ7 and COQ9.</text>
</comment>
<dbReference type="PANTHER" id="PTHR11237">
    <property type="entry name" value="COENZYME Q10 BIOSYNTHESIS PROTEIN 7"/>
    <property type="match status" value="1"/>
</dbReference>
<feature type="binding site" evidence="8">
    <location>
        <position position="239"/>
    </location>
    <ligand>
        <name>Fe cation</name>
        <dbReference type="ChEBI" id="CHEBI:24875"/>
        <label>2</label>
    </ligand>
</feature>
<keyword evidence="8" id="KW-0496">Mitochondrion</keyword>
<feature type="binding site" evidence="8">
    <location>
        <position position="236"/>
    </location>
    <ligand>
        <name>Fe cation</name>
        <dbReference type="ChEBI" id="CHEBI:24875"/>
        <label>1</label>
    </ligand>
</feature>
<dbReference type="HAMAP" id="MF_01658">
    <property type="entry name" value="COQ7"/>
    <property type="match status" value="1"/>
</dbReference>
<dbReference type="GO" id="GO:0006744">
    <property type="term" value="P:ubiquinone biosynthetic process"/>
    <property type="evidence" value="ECO:0007669"/>
    <property type="project" value="UniProtKB-UniRule"/>
</dbReference>
<protein>
    <recommendedName>
        <fullName evidence="8">5-demethoxyubiquinone hydroxylase, mitochondrial</fullName>
        <shortName evidence="8">DMQ hydroxylase</shortName>
        <ecNumber evidence="8">1.14.99.60</ecNumber>
    </recommendedName>
    <alternativeName>
        <fullName evidence="8">Ubiquinone biosynthesis monooxygenase COQ7</fullName>
    </alternativeName>
</protein>
<comment type="subcellular location">
    <subcellularLocation>
        <location evidence="8">Mitochondrion inner membrane</location>
        <topology evidence="8">Peripheral membrane protein</topology>
        <orientation evidence="8">Matrix side</orientation>
    </subcellularLocation>
</comment>
<proteinExistence type="inferred from homology"/>
<keyword evidence="4 8" id="KW-0560">Oxidoreductase</keyword>
<evidence type="ECO:0000313" key="11">
    <source>
        <dbReference type="Proteomes" id="UP000237438"/>
    </source>
</evidence>
<evidence type="ECO:0000256" key="9">
    <source>
        <dbReference type="SAM" id="Coils"/>
    </source>
</evidence>
<comment type="caution">
    <text evidence="10">The sequence shown here is derived from an EMBL/GenBank/DDBJ whole genome shotgun (WGS) entry which is preliminary data.</text>
</comment>
<feature type="coiled-coil region" evidence="9">
    <location>
        <begin position="201"/>
        <end position="235"/>
    </location>
</feature>
<keyword evidence="10" id="KW-0830">Ubiquinone</keyword>
<dbReference type="Proteomes" id="UP000237438">
    <property type="component" value="Unassembled WGS sequence"/>
</dbReference>
<feature type="binding site" evidence="8">
    <location>
        <position position="141"/>
    </location>
    <ligand>
        <name>Fe cation</name>
        <dbReference type="ChEBI" id="CHEBI:24875"/>
        <label>1</label>
    </ligand>
</feature>
<feature type="binding site" evidence="8">
    <location>
        <position position="138"/>
    </location>
    <ligand>
        <name>Fe cation</name>
        <dbReference type="ChEBI" id="CHEBI:24875"/>
        <label>1</label>
    </ligand>
</feature>
<dbReference type="InterPro" id="IPR009078">
    <property type="entry name" value="Ferritin-like_SF"/>
</dbReference>
<keyword evidence="3 8" id="KW-0479">Metal-binding</keyword>
<feature type="binding site" evidence="8">
    <location>
        <position position="190"/>
    </location>
    <ligand>
        <name>Fe cation</name>
        <dbReference type="ChEBI" id="CHEBI:24875"/>
        <label>2</label>
    </ligand>
</feature>
<dbReference type="GO" id="GO:0008682">
    <property type="term" value="F:3-demethoxyubiquinol 3-hydroxylase activity"/>
    <property type="evidence" value="ECO:0007669"/>
    <property type="project" value="UniProtKB-EC"/>
</dbReference>
<feature type="binding site" evidence="8">
    <location>
        <position position="138"/>
    </location>
    <ligand>
        <name>Fe cation</name>
        <dbReference type="ChEBI" id="CHEBI:24875"/>
        <label>2</label>
    </ligand>
</feature>
<comment type="pathway">
    <text evidence="1 8">Cofactor biosynthesis; ubiquinone biosynthesis.</text>
</comment>
<dbReference type="EMBL" id="PEDP01000501">
    <property type="protein sequence ID" value="POS85780.1"/>
    <property type="molecule type" value="Genomic_DNA"/>
</dbReference>
<keyword evidence="2 8" id="KW-0831">Ubiquinone biosynthesis</keyword>
<evidence type="ECO:0000256" key="8">
    <source>
        <dbReference type="HAMAP-Rule" id="MF_03194"/>
    </source>
</evidence>
<keyword evidence="7 8" id="KW-0472">Membrane</keyword>
<evidence type="ECO:0000256" key="3">
    <source>
        <dbReference type="ARBA" id="ARBA00022723"/>
    </source>
</evidence>